<sequence length="107" mass="12124">MQLMNAEETKAFEAALAFLDECGDEVNDFTSRSSSYECTNTKRVHATLCHSTESELILSTQMMLASSPRLAQIYKRLLVLRLNCRFQVETDPEIPKGWSCLSCGWKP</sequence>
<evidence type="ECO:0000313" key="1">
    <source>
        <dbReference type="EMBL" id="GMF09743.1"/>
    </source>
</evidence>
<keyword evidence="2" id="KW-1185">Reference proteome</keyword>
<reference evidence="1" key="1">
    <citation type="submission" date="2023-04" db="EMBL/GenBank/DDBJ databases">
        <title>Phytophthora lilii NBRC 32176.</title>
        <authorList>
            <person name="Ichikawa N."/>
            <person name="Sato H."/>
            <person name="Tonouchi N."/>
        </authorList>
    </citation>
    <scope>NUCLEOTIDE SEQUENCE</scope>
    <source>
        <strain evidence="1">NBRC 32176</strain>
    </source>
</reference>
<name>A0A9W6TCG9_9STRA</name>
<organism evidence="1 2">
    <name type="scientific">Phytophthora lilii</name>
    <dbReference type="NCBI Taxonomy" id="2077276"/>
    <lineage>
        <taxon>Eukaryota</taxon>
        <taxon>Sar</taxon>
        <taxon>Stramenopiles</taxon>
        <taxon>Oomycota</taxon>
        <taxon>Peronosporomycetes</taxon>
        <taxon>Peronosporales</taxon>
        <taxon>Peronosporaceae</taxon>
        <taxon>Phytophthora</taxon>
    </lineage>
</organism>
<dbReference type="EMBL" id="BSXW01000017">
    <property type="protein sequence ID" value="GMF09743.1"/>
    <property type="molecule type" value="Genomic_DNA"/>
</dbReference>
<comment type="caution">
    <text evidence="1">The sequence shown here is derived from an EMBL/GenBank/DDBJ whole genome shotgun (WGS) entry which is preliminary data.</text>
</comment>
<evidence type="ECO:0000313" key="2">
    <source>
        <dbReference type="Proteomes" id="UP001165083"/>
    </source>
</evidence>
<accession>A0A9W6TCG9</accession>
<dbReference type="Proteomes" id="UP001165083">
    <property type="component" value="Unassembled WGS sequence"/>
</dbReference>
<dbReference type="AlphaFoldDB" id="A0A9W6TCG9"/>
<gene>
    <name evidence="1" type="ORF">Plil01_000062000</name>
</gene>
<proteinExistence type="predicted"/>
<protein>
    <submittedName>
        <fullName evidence="1">Unnamed protein product</fullName>
    </submittedName>
</protein>